<evidence type="ECO:0000313" key="1">
    <source>
        <dbReference type="EMBL" id="WQG85488.1"/>
    </source>
</evidence>
<dbReference type="EMBL" id="CP140158">
    <property type="protein sequence ID" value="WQG85488.1"/>
    <property type="molecule type" value="Genomic_DNA"/>
</dbReference>
<proteinExistence type="predicted"/>
<evidence type="ECO:0000313" key="2">
    <source>
        <dbReference type="Proteomes" id="UP001324185"/>
    </source>
</evidence>
<reference evidence="1 2" key="1">
    <citation type="submission" date="2023-11" db="EMBL/GenBank/DDBJ databases">
        <title>MicrobeMod: A computational toolkit for identifying prokaryotic methylation and restriction-modification with nanopore sequencing.</title>
        <authorList>
            <person name="Crits-Christoph A."/>
            <person name="Kang S.C."/>
            <person name="Lee H."/>
            <person name="Ostrov N."/>
        </authorList>
    </citation>
    <scope>NUCLEOTIDE SEQUENCE [LARGE SCALE GENOMIC DNA]</scope>
    <source>
        <strain evidence="1 2">DSMZ 16071</strain>
    </source>
</reference>
<name>A0ABZ0X531_9GAMM</name>
<dbReference type="Proteomes" id="UP001324185">
    <property type="component" value="Chromosome"/>
</dbReference>
<gene>
    <name evidence="1" type="ORF">SR900_01080</name>
</gene>
<accession>A0ABZ0X531</accession>
<keyword evidence="2" id="KW-1185">Reference proteome</keyword>
<sequence>MNNAELKKEISSIAGDLLDYQSLVNALKETGDQATTEGGDITTCDWGPRASALHSGANESFSRIYEKLEAIEAKLN</sequence>
<protein>
    <submittedName>
        <fullName evidence="1">Uncharacterized protein</fullName>
    </submittedName>
</protein>
<dbReference type="RefSeq" id="WP_018623473.1">
    <property type="nucleotide sequence ID" value="NZ_CP140158.1"/>
</dbReference>
<organism evidence="1 2">
    <name type="scientific">Kangiella aquimarina</name>
    <dbReference type="NCBI Taxonomy" id="261965"/>
    <lineage>
        <taxon>Bacteria</taxon>
        <taxon>Pseudomonadati</taxon>
        <taxon>Pseudomonadota</taxon>
        <taxon>Gammaproteobacteria</taxon>
        <taxon>Kangiellales</taxon>
        <taxon>Kangiellaceae</taxon>
        <taxon>Kangiella</taxon>
    </lineage>
</organism>